<name>A0A0A9CWX4_ARUDO</name>
<protein>
    <submittedName>
        <fullName evidence="2">Uncharacterized protein</fullName>
    </submittedName>
</protein>
<dbReference type="EMBL" id="GBRH01221908">
    <property type="protein sequence ID" value="JAD75987.1"/>
    <property type="molecule type" value="Transcribed_RNA"/>
</dbReference>
<reference evidence="2" key="1">
    <citation type="submission" date="2014-09" db="EMBL/GenBank/DDBJ databases">
        <authorList>
            <person name="Magalhaes I.L.F."/>
            <person name="Oliveira U."/>
            <person name="Santos F.R."/>
            <person name="Vidigal T.H.D.A."/>
            <person name="Brescovit A.D."/>
            <person name="Santos A.J."/>
        </authorList>
    </citation>
    <scope>NUCLEOTIDE SEQUENCE</scope>
    <source>
        <tissue evidence="2">Shoot tissue taken approximately 20 cm above the soil surface</tissue>
    </source>
</reference>
<sequence>MVWLKSLRGTCAMLRSRFTTTTGPALRVTRYVIPSRPLPSISAVDRNSSSRSKLALSARNSCSSTLLPESVLRLPLPRPCSALSLMSPAPATAAPARPPRRTSRLFFVWCKKMSTAANGTSAAMSEIATMLHVASLKRRGCRAARSPSSAGLTTGPSSLLPAADGAAADGGTSGHTAFTTSPQSLRLWSNALTGNRRSARVPGTSPWRKL</sequence>
<evidence type="ECO:0000313" key="2">
    <source>
        <dbReference type="EMBL" id="JAD75987.1"/>
    </source>
</evidence>
<proteinExistence type="predicted"/>
<evidence type="ECO:0000256" key="1">
    <source>
        <dbReference type="SAM" id="MobiDB-lite"/>
    </source>
</evidence>
<feature type="compositionally biased region" description="Polar residues" evidence="1">
    <location>
        <begin position="146"/>
        <end position="157"/>
    </location>
</feature>
<organism evidence="2">
    <name type="scientific">Arundo donax</name>
    <name type="common">Giant reed</name>
    <name type="synonym">Donax arundinaceus</name>
    <dbReference type="NCBI Taxonomy" id="35708"/>
    <lineage>
        <taxon>Eukaryota</taxon>
        <taxon>Viridiplantae</taxon>
        <taxon>Streptophyta</taxon>
        <taxon>Embryophyta</taxon>
        <taxon>Tracheophyta</taxon>
        <taxon>Spermatophyta</taxon>
        <taxon>Magnoliopsida</taxon>
        <taxon>Liliopsida</taxon>
        <taxon>Poales</taxon>
        <taxon>Poaceae</taxon>
        <taxon>PACMAD clade</taxon>
        <taxon>Arundinoideae</taxon>
        <taxon>Arundineae</taxon>
        <taxon>Arundo</taxon>
    </lineage>
</organism>
<reference evidence="2" key="2">
    <citation type="journal article" date="2015" name="Data Brief">
        <title>Shoot transcriptome of the giant reed, Arundo donax.</title>
        <authorList>
            <person name="Barrero R.A."/>
            <person name="Guerrero F.D."/>
            <person name="Moolhuijzen P."/>
            <person name="Goolsby J.A."/>
            <person name="Tidwell J."/>
            <person name="Bellgard S.E."/>
            <person name="Bellgard M.I."/>
        </authorList>
    </citation>
    <scope>NUCLEOTIDE SEQUENCE</scope>
    <source>
        <tissue evidence="2">Shoot tissue taken approximately 20 cm above the soil surface</tissue>
    </source>
</reference>
<dbReference type="AlphaFoldDB" id="A0A0A9CWX4"/>
<accession>A0A0A9CWX4</accession>
<feature type="region of interest" description="Disordered" evidence="1">
    <location>
        <begin position="145"/>
        <end position="180"/>
    </location>
</feature>